<dbReference type="InterPro" id="IPR036237">
    <property type="entry name" value="Xyl_isomerase-like_sf"/>
</dbReference>
<feature type="domain" description="Xylose isomerase-like TIM barrel" evidence="1">
    <location>
        <begin position="41"/>
        <end position="280"/>
    </location>
</feature>
<dbReference type="InterPro" id="IPR013022">
    <property type="entry name" value="Xyl_isomerase-like_TIM-brl"/>
</dbReference>
<keyword evidence="3" id="KW-1185">Reference proteome</keyword>
<accession>A0A1M6NC67</accession>
<dbReference type="RefSeq" id="WP_073191269.1">
    <property type="nucleotide sequence ID" value="NZ_FQZG01000111.1"/>
</dbReference>
<dbReference type="EMBL" id="FQZG01000111">
    <property type="protein sequence ID" value="SHJ93315.1"/>
    <property type="molecule type" value="Genomic_DNA"/>
</dbReference>
<dbReference type="Pfam" id="PF01261">
    <property type="entry name" value="AP_endonuc_2"/>
    <property type="match status" value="1"/>
</dbReference>
<protein>
    <submittedName>
        <fullName evidence="2">Inosose dehydratase</fullName>
    </submittedName>
</protein>
<dbReference type="Proteomes" id="UP000184512">
    <property type="component" value="Unassembled WGS sequence"/>
</dbReference>
<evidence type="ECO:0000259" key="1">
    <source>
        <dbReference type="Pfam" id="PF01261"/>
    </source>
</evidence>
<dbReference type="Gene3D" id="3.20.20.150">
    <property type="entry name" value="Divalent-metal-dependent TIM barrel enzymes"/>
    <property type="match status" value="1"/>
</dbReference>
<dbReference type="PANTHER" id="PTHR12110:SF41">
    <property type="entry name" value="INOSOSE DEHYDRATASE"/>
    <property type="match status" value="1"/>
</dbReference>
<evidence type="ECO:0000313" key="2">
    <source>
        <dbReference type="EMBL" id="SHJ93315.1"/>
    </source>
</evidence>
<gene>
    <name evidence="2" type="ORF">SAMN02745244_03606</name>
</gene>
<dbReference type="AlphaFoldDB" id="A0A1M6NC67"/>
<dbReference type="STRING" id="1123357.SAMN02745244_03606"/>
<dbReference type="SUPFAM" id="SSF51658">
    <property type="entry name" value="Xylose isomerase-like"/>
    <property type="match status" value="1"/>
</dbReference>
<sequence>MTSRAVNPQAPYNKLKVGTAPDSWGVWFPEDDKQVSWQTFLDEVAEAGYEYIETGPFGYLPTDPETLRAEVAKRGITVVAGTQFGVLHRDEDWAQTEKDMRANAEVLKAIGAKFLVYLPPMLRDLQTGGWAEDPNLTDDALKLFAGNANKLGKILKDDYGVTMAVHPHGDSHIETLEQIERFFAETDPEYVSFCLDTGHLEYGEVDTVELIRNYPDRIAIVHIKQMDPEVVARVRKEDLSFGEAVSLGVCVTPDGGEPKVGAVIDALAALDKELYVIVEQDLYPVAPEVPLKLAIETRKVLAQNNLGVL</sequence>
<evidence type="ECO:0000313" key="3">
    <source>
        <dbReference type="Proteomes" id="UP000184512"/>
    </source>
</evidence>
<reference evidence="3" key="1">
    <citation type="submission" date="2016-11" db="EMBL/GenBank/DDBJ databases">
        <authorList>
            <person name="Varghese N."/>
            <person name="Submissions S."/>
        </authorList>
    </citation>
    <scope>NUCLEOTIDE SEQUENCE [LARGE SCALE GENOMIC DNA]</scope>
    <source>
        <strain evidence="3">DSM 12906</strain>
    </source>
</reference>
<dbReference type="OrthoDB" id="104997at2"/>
<organism evidence="2 3">
    <name type="scientific">Tessaracoccus bendigoensis DSM 12906</name>
    <dbReference type="NCBI Taxonomy" id="1123357"/>
    <lineage>
        <taxon>Bacteria</taxon>
        <taxon>Bacillati</taxon>
        <taxon>Actinomycetota</taxon>
        <taxon>Actinomycetes</taxon>
        <taxon>Propionibacteriales</taxon>
        <taxon>Propionibacteriaceae</taxon>
        <taxon>Tessaracoccus</taxon>
    </lineage>
</organism>
<proteinExistence type="predicted"/>
<name>A0A1M6NC67_9ACTN</name>
<dbReference type="PANTHER" id="PTHR12110">
    <property type="entry name" value="HYDROXYPYRUVATE ISOMERASE"/>
    <property type="match status" value="1"/>
</dbReference>
<dbReference type="InterPro" id="IPR050312">
    <property type="entry name" value="IolE/XylAMocC-like"/>
</dbReference>